<dbReference type="Proteomes" id="UP000636938">
    <property type="component" value="Unassembled WGS sequence"/>
</dbReference>
<dbReference type="EMBL" id="JACSQS010000014">
    <property type="protein sequence ID" value="MBD7955156.1"/>
    <property type="molecule type" value="Genomic_DNA"/>
</dbReference>
<evidence type="ECO:0000313" key="3">
    <source>
        <dbReference type="Proteomes" id="UP000636938"/>
    </source>
</evidence>
<name>A0A8X8FSG3_9GAMM</name>
<sequence>MATATLLLAARSRFAVAALPDEVARALGRAERSEHPAGEGAQLQRHFHVQGASDALDAAGGGAMPAAALTRQLDAGDAAGHVWLRADPAHMVPDMHGARMMGHGDTLRPSHEDAVALLPDLLPVFAEHGLHLDAPVASRWYLRVPDDMTLPVFASPDDVLGDDLFSHLPSGAEGRRWRALLTETQVVLHAHPWNGQRVAQGLSPINSLWFWGAGRLPHSVATPHAQVRSRDALLRALATAAGVQVDGEQSVDALVDLRPLRSLDQLANQAIIPLLQALQRGELHRLVLDFEDGVQFGFQRSQRWRFWKKPRQLHEA</sequence>
<reference evidence="2 3" key="1">
    <citation type="submission" date="2020-08" db="EMBL/GenBank/DDBJ databases">
        <title>A Genomic Blueprint of the Chicken Gut Microbiome.</title>
        <authorList>
            <person name="Gilroy R."/>
            <person name="Ravi A."/>
            <person name="Getino M."/>
            <person name="Pursley I."/>
            <person name="Horton D.L."/>
            <person name="Alikhan N.-F."/>
            <person name="Baker D."/>
            <person name="Gharbi K."/>
            <person name="Hall N."/>
            <person name="Watson M."/>
            <person name="Adriaenssens E.M."/>
            <person name="Foster-Nyarko E."/>
            <person name="Jarju S."/>
            <person name="Secka A."/>
            <person name="Antonio M."/>
            <person name="Oren A."/>
            <person name="Chaudhuri R."/>
            <person name="La Ragione R.M."/>
            <person name="Hildebrand F."/>
            <person name="Pallen M.J."/>
        </authorList>
    </citation>
    <scope>NUCLEOTIDE SEQUENCE [LARGE SCALE GENOMIC DNA]</scope>
    <source>
        <strain evidence="2 3">Sa5BUN4</strain>
    </source>
</reference>
<gene>
    <name evidence="2" type="ORF">H9654_13185</name>
</gene>
<comment type="caution">
    <text evidence="2">The sequence shown here is derived from an EMBL/GenBank/DDBJ whole genome shotgun (WGS) entry which is preliminary data.</text>
</comment>
<dbReference type="PIRSF" id="PIRSF015283">
    <property type="entry name" value="Regulatory_RpfE"/>
    <property type="match status" value="1"/>
</dbReference>
<feature type="signal peptide" evidence="1">
    <location>
        <begin position="1"/>
        <end position="17"/>
    </location>
</feature>
<evidence type="ECO:0000256" key="1">
    <source>
        <dbReference type="SAM" id="SignalP"/>
    </source>
</evidence>
<protein>
    <submittedName>
        <fullName evidence="2">Phosphoglycerate mutase</fullName>
    </submittedName>
</protein>
<evidence type="ECO:0000313" key="2">
    <source>
        <dbReference type="EMBL" id="MBD7955156.1"/>
    </source>
</evidence>
<accession>A0A8X8FSG3</accession>
<keyword evidence="1" id="KW-0732">Signal</keyword>
<keyword evidence="3" id="KW-1185">Reference proteome</keyword>
<organism evidence="2 3">
    <name type="scientific">Stenotrophomonas lacuserhaii</name>
    <dbReference type="NCBI Taxonomy" id="2760084"/>
    <lineage>
        <taxon>Bacteria</taxon>
        <taxon>Pseudomonadati</taxon>
        <taxon>Pseudomonadota</taxon>
        <taxon>Gammaproteobacteria</taxon>
        <taxon>Lysobacterales</taxon>
        <taxon>Lysobacteraceae</taxon>
        <taxon>Stenotrophomonas</taxon>
    </lineage>
</organism>
<proteinExistence type="predicted"/>
<dbReference type="RefSeq" id="WP_191771210.1">
    <property type="nucleotide sequence ID" value="NZ_JACSQS010000014.1"/>
</dbReference>
<feature type="chain" id="PRO_5036458248" evidence="1">
    <location>
        <begin position="18"/>
        <end position="316"/>
    </location>
</feature>
<dbReference type="InterPro" id="IPR016631">
    <property type="entry name" value="Regulatory_RpfE"/>
</dbReference>
<dbReference type="AlphaFoldDB" id="A0A8X8FSG3"/>